<evidence type="ECO:0000313" key="2">
    <source>
        <dbReference type="Proteomes" id="UP000177751"/>
    </source>
</evidence>
<evidence type="ECO:0008006" key="3">
    <source>
        <dbReference type="Google" id="ProtNLM"/>
    </source>
</evidence>
<dbReference type="EMBL" id="MHPP01000029">
    <property type="protein sequence ID" value="OGZ83747.1"/>
    <property type="molecule type" value="Genomic_DNA"/>
</dbReference>
<dbReference type="Gene3D" id="1.10.10.10">
    <property type="entry name" value="Winged helix-like DNA-binding domain superfamily/Winged helix DNA-binding domain"/>
    <property type="match status" value="1"/>
</dbReference>
<sequence length="224" mass="26014">MAKIIEREKAILLRKKGKSIKSIAKILSVSKSTVSSWCKDVELTLKQIENLHKSMVSGSYAGRMKGAIMQHEKRVKRAEEAEIFGIKKIGKLSKRDMLIAFASLYWGEGSKKTRRLFIINSDPEMIRFLFRIFRELFNIEDSRFNLAVGINVSHKSRDEEVKNYWSKITGIPKSQFRKTIFAKAKNKKKYKNFPNYYGMLRINISKSIDIYYKTMGLIRGLIES</sequence>
<dbReference type="STRING" id="1802229.A2401_00210"/>
<accession>A0A1G2J9S2</accession>
<dbReference type="Pfam" id="PF13384">
    <property type="entry name" value="HTH_23"/>
    <property type="match status" value="1"/>
</dbReference>
<reference evidence="1 2" key="1">
    <citation type="journal article" date="2016" name="Nat. Commun.">
        <title>Thousands of microbial genomes shed light on interconnected biogeochemical processes in an aquifer system.</title>
        <authorList>
            <person name="Anantharaman K."/>
            <person name="Brown C.T."/>
            <person name="Hug L.A."/>
            <person name="Sharon I."/>
            <person name="Castelle C.J."/>
            <person name="Probst A.J."/>
            <person name="Thomas B.C."/>
            <person name="Singh A."/>
            <person name="Wilkins M.J."/>
            <person name="Karaoz U."/>
            <person name="Brodie E.L."/>
            <person name="Williams K.H."/>
            <person name="Hubbard S.S."/>
            <person name="Banfield J.F."/>
        </authorList>
    </citation>
    <scope>NUCLEOTIDE SEQUENCE [LARGE SCALE GENOMIC DNA]</scope>
</reference>
<comment type="caution">
    <text evidence="1">The sequence shown here is derived from an EMBL/GenBank/DDBJ whole genome shotgun (WGS) entry which is preliminary data.</text>
</comment>
<organism evidence="1 2">
    <name type="scientific">Candidatus Staskawiczbacteria bacterium RIFOXYC1_FULL_38_18</name>
    <dbReference type="NCBI Taxonomy" id="1802229"/>
    <lineage>
        <taxon>Bacteria</taxon>
        <taxon>Candidatus Staskawicziibacteriota</taxon>
    </lineage>
</organism>
<name>A0A1G2J9S2_9BACT</name>
<proteinExistence type="predicted"/>
<evidence type="ECO:0000313" key="1">
    <source>
        <dbReference type="EMBL" id="OGZ83747.1"/>
    </source>
</evidence>
<gene>
    <name evidence="1" type="ORF">A2401_00210</name>
</gene>
<protein>
    <recommendedName>
        <fullName evidence="3">Resolvase HTH domain-containing protein</fullName>
    </recommendedName>
</protein>
<dbReference type="InterPro" id="IPR036388">
    <property type="entry name" value="WH-like_DNA-bd_sf"/>
</dbReference>
<dbReference type="Proteomes" id="UP000177751">
    <property type="component" value="Unassembled WGS sequence"/>
</dbReference>
<dbReference type="AlphaFoldDB" id="A0A1G2J9S2"/>